<dbReference type="Gene3D" id="3.30.450.20">
    <property type="entry name" value="PAS domain"/>
    <property type="match status" value="2"/>
</dbReference>
<keyword evidence="9" id="KW-0175">Coiled coil</keyword>
<dbReference type="Proteomes" id="UP000281498">
    <property type="component" value="Unassembled WGS sequence"/>
</dbReference>
<dbReference type="SMART" id="SM00387">
    <property type="entry name" value="HATPase_c"/>
    <property type="match status" value="1"/>
</dbReference>
<dbReference type="GO" id="GO:0005524">
    <property type="term" value="F:ATP binding"/>
    <property type="evidence" value="ECO:0007669"/>
    <property type="project" value="UniProtKB-KW"/>
</dbReference>
<dbReference type="InterPro" id="IPR004358">
    <property type="entry name" value="Sig_transdc_His_kin-like_C"/>
</dbReference>
<evidence type="ECO:0000256" key="8">
    <source>
        <dbReference type="ARBA" id="ARBA00023012"/>
    </source>
</evidence>
<keyword evidence="6" id="KW-0418">Kinase</keyword>
<evidence type="ECO:0000256" key="5">
    <source>
        <dbReference type="ARBA" id="ARBA00022741"/>
    </source>
</evidence>
<dbReference type="PROSITE" id="PS50109">
    <property type="entry name" value="HIS_KIN"/>
    <property type="match status" value="1"/>
</dbReference>
<feature type="domain" description="Histidine kinase" evidence="10">
    <location>
        <begin position="307"/>
        <end position="510"/>
    </location>
</feature>
<evidence type="ECO:0000259" key="12">
    <source>
        <dbReference type="PROSITE" id="PS50113"/>
    </source>
</evidence>
<evidence type="ECO:0000256" key="4">
    <source>
        <dbReference type="ARBA" id="ARBA00022679"/>
    </source>
</evidence>
<evidence type="ECO:0000256" key="2">
    <source>
        <dbReference type="ARBA" id="ARBA00012438"/>
    </source>
</evidence>
<evidence type="ECO:0000256" key="6">
    <source>
        <dbReference type="ARBA" id="ARBA00022777"/>
    </source>
</evidence>
<comment type="catalytic activity">
    <reaction evidence="1">
        <text>ATP + protein L-histidine = ADP + protein N-phospho-L-histidine.</text>
        <dbReference type="EC" id="2.7.13.3"/>
    </reaction>
</comment>
<accession>A0A3A9KAI1</accession>
<dbReference type="GO" id="GO:0000155">
    <property type="term" value="F:phosphorelay sensor kinase activity"/>
    <property type="evidence" value="ECO:0007669"/>
    <property type="project" value="InterPro"/>
</dbReference>
<dbReference type="CDD" id="cd00082">
    <property type="entry name" value="HisKA"/>
    <property type="match status" value="1"/>
</dbReference>
<dbReference type="PANTHER" id="PTHR43065:SF34">
    <property type="entry name" value="SPORULATION KINASE A"/>
    <property type="match status" value="1"/>
</dbReference>
<keyword evidence="14" id="KW-1185">Reference proteome</keyword>
<evidence type="ECO:0000259" key="10">
    <source>
        <dbReference type="PROSITE" id="PS50109"/>
    </source>
</evidence>
<dbReference type="Pfam" id="PF13426">
    <property type="entry name" value="PAS_9"/>
    <property type="match status" value="2"/>
</dbReference>
<sequence length="510" mass="58200">MSNLKQEYFLEIKELQDEIDRVKRENEALTRKLQTYHEVSLHLSESEKRFEQLFNISSDAIYYFKISENNISAGKFIKINEVAHRRLGYTREEMLGMSPADIDIHAEEEIYKILEDVYTNRTFTFETTHVCKDGSLIPVEIMTDTFDEKGEIYFLTVCRNISDRKKAEKIIHNTKEQYKRLVESSPNGIAIIQDDKWVYANEAALKLFGAKSKENLLGVNIYDLLDPIIHNEYKKITTKDEAPTRTNIYWKTIEGKELHTEIISMPFTFRERSATQLIIQDVTEQKHAEHIMIQAEKMNVIGEIAAGIAHEIRNPLTSLKGFVQLFRAGTVPNQTFINIMETELERIDIISSEFLTLAKPGNINFTSLDLQTLLKDVLALLDTELYKQSILIDMRVTTENTSVRGEITQLKQVFINLIKNAIEVMINGGTITIILANRSGRVHISIQDEGAGMTDQQVSRLGEPFYTTKETGTGLGLMVSYTIISNHDGEISVQSKLNEGTTFTVKLPSI</sequence>
<feature type="domain" description="PAS" evidence="11">
    <location>
        <begin position="46"/>
        <end position="98"/>
    </location>
</feature>
<reference evidence="13 14" key="1">
    <citation type="submission" date="2017-10" db="EMBL/GenBank/DDBJ databases">
        <title>Bacillus sp. nov., a halophilic bacterium isolated from a Keqin Lake.</title>
        <authorList>
            <person name="Wang H."/>
        </authorList>
    </citation>
    <scope>NUCLEOTIDE SEQUENCE [LARGE SCALE GENOMIC DNA]</scope>
    <source>
        <strain evidence="13 14">KCTC 13187</strain>
    </source>
</reference>
<feature type="coiled-coil region" evidence="9">
    <location>
        <begin position="5"/>
        <end position="39"/>
    </location>
</feature>
<keyword evidence="4" id="KW-0808">Transferase</keyword>
<feature type="domain" description="PAC" evidence="12">
    <location>
        <begin position="123"/>
        <end position="173"/>
    </location>
</feature>
<gene>
    <name evidence="13" type="ORF">CR203_08885</name>
</gene>
<evidence type="ECO:0000256" key="3">
    <source>
        <dbReference type="ARBA" id="ARBA00022553"/>
    </source>
</evidence>
<evidence type="ECO:0000313" key="14">
    <source>
        <dbReference type="Proteomes" id="UP000281498"/>
    </source>
</evidence>
<dbReference type="InterPro" id="IPR005467">
    <property type="entry name" value="His_kinase_dom"/>
</dbReference>
<dbReference type="InterPro" id="IPR003594">
    <property type="entry name" value="HATPase_dom"/>
</dbReference>
<keyword evidence="8" id="KW-0902">Two-component regulatory system</keyword>
<dbReference type="PROSITE" id="PS50113">
    <property type="entry name" value="PAC"/>
    <property type="match status" value="1"/>
</dbReference>
<dbReference type="NCBIfam" id="TIGR00229">
    <property type="entry name" value="sensory_box"/>
    <property type="match status" value="2"/>
</dbReference>
<dbReference type="EC" id="2.7.13.3" evidence="2"/>
<evidence type="ECO:0000256" key="7">
    <source>
        <dbReference type="ARBA" id="ARBA00022840"/>
    </source>
</evidence>
<dbReference type="InterPro" id="IPR035965">
    <property type="entry name" value="PAS-like_dom_sf"/>
</dbReference>
<dbReference type="RefSeq" id="WP_110935375.1">
    <property type="nucleotide sequence ID" value="NZ_KZ614146.1"/>
</dbReference>
<proteinExistence type="predicted"/>
<evidence type="ECO:0000313" key="13">
    <source>
        <dbReference type="EMBL" id="RKL67461.1"/>
    </source>
</evidence>
<dbReference type="SUPFAM" id="SSF47384">
    <property type="entry name" value="Homodimeric domain of signal transducing histidine kinase"/>
    <property type="match status" value="1"/>
</dbReference>
<keyword evidence="5" id="KW-0547">Nucleotide-binding</keyword>
<dbReference type="SMART" id="SM00091">
    <property type="entry name" value="PAS"/>
    <property type="match status" value="2"/>
</dbReference>
<evidence type="ECO:0000256" key="1">
    <source>
        <dbReference type="ARBA" id="ARBA00000085"/>
    </source>
</evidence>
<dbReference type="PROSITE" id="PS50112">
    <property type="entry name" value="PAS"/>
    <property type="match status" value="1"/>
</dbReference>
<dbReference type="SMART" id="SM00388">
    <property type="entry name" value="HisKA"/>
    <property type="match status" value="1"/>
</dbReference>
<dbReference type="SUPFAM" id="SSF55874">
    <property type="entry name" value="ATPase domain of HSP90 chaperone/DNA topoisomerase II/histidine kinase"/>
    <property type="match status" value="1"/>
</dbReference>
<dbReference type="PRINTS" id="PR00344">
    <property type="entry name" value="BCTRLSENSOR"/>
</dbReference>
<dbReference type="AlphaFoldDB" id="A0A3A9KAI1"/>
<dbReference type="EMBL" id="PDOE01000003">
    <property type="protein sequence ID" value="RKL67461.1"/>
    <property type="molecule type" value="Genomic_DNA"/>
</dbReference>
<dbReference type="OrthoDB" id="9815750at2"/>
<keyword evidence="7" id="KW-0067">ATP-binding</keyword>
<dbReference type="CDD" id="cd00130">
    <property type="entry name" value="PAS"/>
    <property type="match status" value="2"/>
</dbReference>
<comment type="caution">
    <text evidence="13">The sequence shown here is derived from an EMBL/GenBank/DDBJ whole genome shotgun (WGS) entry which is preliminary data.</text>
</comment>
<dbReference type="Pfam" id="PF02518">
    <property type="entry name" value="HATPase_c"/>
    <property type="match status" value="1"/>
</dbReference>
<dbReference type="Gene3D" id="3.30.565.10">
    <property type="entry name" value="Histidine kinase-like ATPase, C-terminal domain"/>
    <property type="match status" value="1"/>
</dbReference>
<dbReference type="Pfam" id="PF00512">
    <property type="entry name" value="HisKA"/>
    <property type="match status" value="1"/>
</dbReference>
<dbReference type="InterPro" id="IPR036097">
    <property type="entry name" value="HisK_dim/P_sf"/>
</dbReference>
<dbReference type="PANTHER" id="PTHR43065">
    <property type="entry name" value="SENSOR HISTIDINE KINASE"/>
    <property type="match status" value="1"/>
</dbReference>
<organism evidence="13 14">
    <name type="scientific">Salipaludibacillus neizhouensis</name>
    <dbReference type="NCBI Taxonomy" id="885475"/>
    <lineage>
        <taxon>Bacteria</taxon>
        <taxon>Bacillati</taxon>
        <taxon>Bacillota</taxon>
        <taxon>Bacilli</taxon>
        <taxon>Bacillales</taxon>
        <taxon>Bacillaceae</taxon>
    </lineage>
</organism>
<dbReference type="InterPro" id="IPR003661">
    <property type="entry name" value="HisK_dim/P_dom"/>
</dbReference>
<name>A0A3A9KAI1_9BACI</name>
<protein>
    <recommendedName>
        <fullName evidence="2">histidine kinase</fullName>
        <ecNumber evidence="2">2.7.13.3</ecNumber>
    </recommendedName>
</protein>
<evidence type="ECO:0000256" key="9">
    <source>
        <dbReference type="SAM" id="Coils"/>
    </source>
</evidence>
<dbReference type="SUPFAM" id="SSF55785">
    <property type="entry name" value="PYP-like sensor domain (PAS domain)"/>
    <property type="match status" value="2"/>
</dbReference>
<keyword evidence="3" id="KW-0597">Phosphoprotein</keyword>
<evidence type="ECO:0000259" key="11">
    <source>
        <dbReference type="PROSITE" id="PS50112"/>
    </source>
</evidence>
<dbReference type="InterPro" id="IPR000014">
    <property type="entry name" value="PAS"/>
</dbReference>
<dbReference type="InterPro" id="IPR036890">
    <property type="entry name" value="HATPase_C_sf"/>
</dbReference>
<dbReference type="Gene3D" id="1.10.287.130">
    <property type="match status" value="1"/>
</dbReference>
<dbReference type="InterPro" id="IPR000700">
    <property type="entry name" value="PAS-assoc_C"/>
</dbReference>